<accession>A0A2P2PKS1</accession>
<organism evidence="1">
    <name type="scientific">Rhizophora mucronata</name>
    <name type="common">Asiatic mangrove</name>
    <dbReference type="NCBI Taxonomy" id="61149"/>
    <lineage>
        <taxon>Eukaryota</taxon>
        <taxon>Viridiplantae</taxon>
        <taxon>Streptophyta</taxon>
        <taxon>Embryophyta</taxon>
        <taxon>Tracheophyta</taxon>
        <taxon>Spermatophyta</taxon>
        <taxon>Magnoliopsida</taxon>
        <taxon>eudicotyledons</taxon>
        <taxon>Gunneridae</taxon>
        <taxon>Pentapetalae</taxon>
        <taxon>rosids</taxon>
        <taxon>fabids</taxon>
        <taxon>Malpighiales</taxon>
        <taxon>Rhizophoraceae</taxon>
        <taxon>Rhizophora</taxon>
    </lineage>
</organism>
<dbReference type="AlphaFoldDB" id="A0A2P2PKS1"/>
<proteinExistence type="predicted"/>
<protein>
    <submittedName>
        <fullName evidence="1">Uncharacterized protein</fullName>
    </submittedName>
</protein>
<name>A0A2P2PKS1_RHIMU</name>
<reference evidence="1" key="1">
    <citation type="submission" date="2018-02" db="EMBL/GenBank/DDBJ databases">
        <title>Rhizophora mucronata_Transcriptome.</title>
        <authorList>
            <person name="Meera S.P."/>
            <person name="Sreeshan A."/>
            <person name="Augustine A."/>
        </authorList>
    </citation>
    <scope>NUCLEOTIDE SEQUENCE</scope>
    <source>
        <tissue evidence="1">Leaf</tissue>
    </source>
</reference>
<dbReference type="EMBL" id="GGEC01074859">
    <property type="protein sequence ID" value="MBX55343.1"/>
    <property type="molecule type" value="Transcribed_RNA"/>
</dbReference>
<sequence>MIFFPFSIGDLGDIGGLLRLIESSSCNPGGGFSGRILPPSKSWSAERDAFSRSALKSKAKSSSIKLLLAAFGDLGVPGLSSQLKGIPLLLCSQRLVTSSSK</sequence>
<evidence type="ECO:0000313" key="1">
    <source>
        <dbReference type="EMBL" id="MBX55343.1"/>
    </source>
</evidence>